<feature type="region of interest" description="Disordered" evidence="1">
    <location>
        <begin position="46"/>
        <end position="76"/>
    </location>
</feature>
<feature type="compositionally biased region" description="Low complexity" evidence="1">
    <location>
        <begin position="124"/>
        <end position="133"/>
    </location>
</feature>
<name>A0A517SC84_9PLAN</name>
<feature type="compositionally biased region" description="Polar residues" evidence="1">
    <location>
        <begin position="50"/>
        <end position="76"/>
    </location>
</feature>
<dbReference type="EMBL" id="CP036271">
    <property type="protein sequence ID" value="QDT53750.1"/>
    <property type="molecule type" value="Genomic_DNA"/>
</dbReference>
<proteinExistence type="predicted"/>
<feature type="region of interest" description="Disordered" evidence="1">
    <location>
        <begin position="121"/>
        <end position="153"/>
    </location>
</feature>
<accession>A0A517SC84</accession>
<protein>
    <submittedName>
        <fullName evidence="2">Uncharacterized protein</fullName>
    </submittedName>
</protein>
<feature type="compositionally biased region" description="Basic residues" evidence="1">
    <location>
        <begin position="176"/>
        <end position="191"/>
    </location>
</feature>
<evidence type="ECO:0000313" key="2">
    <source>
        <dbReference type="EMBL" id="QDT53750.1"/>
    </source>
</evidence>
<dbReference type="Proteomes" id="UP000315700">
    <property type="component" value="Chromosome"/>
</dbReference>
<feature type="region of interest" description="Disordered" evidence="1">
    <location>
        <begin position="176"/>
        <end position="203"/>
    </location>
</feature>
<feature type="region of interest" description="Disordered" evidence="1">
    <location>
        <begin position="260"/>
        <end position="334"/>
    </location>
</feature>
<evidence type="ECO:0000256" key="1">
    <source>
        <dbReference type="SAM" id="MobiDB-lite"/>
    </source>
</evidence>
<feature type="compositionally biased region" description="Basic residues" evidence="1">
    <location>
        <begin position="276"/>
        <end position="285"/>
    </location>
</feature>
<keyword evidence="3" id="KW-1185">Reference proteome</keyword>
<dbReference type="AlphaFoldDB" id="A0A517SC84"/>
<organism evidence="2 3">
    <name type="scientific">Caulifigura coniformis</name>
    <dbReference type="NCBI Taxonomy" id="2527983"/>
    <lineage>
        <taxon>Bacteria</taxon>
        <taxon>Pseudomonadati</taxon>
        <taxon>Planctomycetota</taxon>
        <taxon>Planctomycetia</taxon>
        <taxon>Planctomycetales</taxon>
        <taxon>Planctomycetaceae</taxon>
        <taxon>Caulifigura</taxon>
    </lineage>
</organism>
<dbReference type="KEGG" id="ccos:Pan44_17730"/>
<sequence>MLPLRRQGTQSGQSSTDSYFALQHAAPPAFAAQVALPAAAAFAAEQQPFTVQQPPASQQPGPTHESPQQTAQSTQVVQPAAFVPVEALRDRPPRLRTAATAARDRKRDMDSLRMFVHEGERRTPPTWCTPRTPGKSPINTCSGSGDVRRRSRRSITPAGEFSRVHQTRMFEHTRRPFKQPHRKRGGHHRRTTGATTAPHSSTARLARAIGRHRNVRGMLTAGRADPFMRTCIWRTRLVVRPLCVAAGLCRCNHRRLRRRRCHSHGEPRRCAQGQCGRKRQQRSRRSAQTQHQIHESSTSGRPHSPVFLNRVKANCPDVGAEPGFPASTADEERR</sequence>
<dbReference type="InParanoid" id="A0A517SC84"/>
<reference evidence="2 3" key="1">
    <citation type="submission" date="2019-02" db="EMBL/GenBank/DDBJ databases">
        <title>Deep-cultivation of Planctomycetes and their phenomic and genomic characterization uncovers novel biology.</title>
        <authorList>
            <person name="Wiegand S."/>
            <person name="Jogler M."/>
            <person name="Boedeker C."/>
            <person name="Pinto D."/>
            <person name="Vollmers J."/>
            <person name="Rivas-Marin E."/>
            <person name="Kohn T."/>
            <person name="Peeters S.H."/>
            <person name="Heuer A."/>
            <person name="Rast P."/>
            <person name="Oberbeckmann S."/>
            <person name="Bunk B."/>
            <person name="Jeske O."/>
            <person name="Meyerdierks A."/>
            <person name="Storesund J.E."/>
            <person name="Kallscheuer N."/>
            <person name="Luecker S."/>
            <person name="Lage O.M."/>
            <person name="Pohl T."/>
            <person name="Merkel B.J."/>
            <person name="Hornburger P."/>
            <person name="Mueller R.-W."/>
            <person name="Bruemmer F."/>
            <person name="Labrenz M."/>
            <person name="Spormann A.M."/>
            <person name="Op den Camp H."/>
            <person name="Overmann J."/>
            <person name="Amann R."/>
            <person name="Jetten M.S.M."/>
            <person name="Mascher T."/>
            <person name="Medema M.H."/>
            <person name="Devos D.P."/>
            <person name="Kaster A.-K."/>
            <person name="Ovreas L."/>
            <person name="Rohde M."/>
            <person name="Galperin M.Y."/>
            <person name="Jogler C."/>
        </authorList>
    </citation>
    <scope>NUCLEOTIDE SEQUENCE [LARGE SCALE GENOMIC DNA]</scope>
    <source>
        <strain evidence="2 3">Pan44</strain>
    </source>
</reference>
<gene>
    <name evidence="2" type="ORF">Pan44_17730</name>
</gene>
<evidence type="ECO:0000313" key="3">
    <source>
        <dbReference type="Proteomes" id="UP000315700"/>
    </source>
</evidence>